<evidence type="ECO:0000313" key="5">
    <source>
        <dbReference type="EMBL" id="EPC02459.1"/>
    </source>
</evidence>
<feature type="domain" description="Pilus formation protein N-terminal" evidence="4">
    <location>
        <begin position="48"/>
        <end position="116"/>
    </location>
</feature>
<reference evidence="5 6" key="1">
    <citation type="journal article" date="2013" name="Genome Announc.">
        <title>Draft genome sequence of the moderately halophilic gammaproteobacterium Halomonas anticariensis FP35.</title>
        <authorList>
            <person name="Tahrioui A."/>
            <person name="Quesada E."/>
            <person name="Llamas I."/>
        </authorList>
    </citation>
    <scope>NUCLEOTIDE SEQUENCE [LARGE SCALE GENOMIC DNA]</scope>
    <source>
        <strain evidence="6">DSM 16096 / CECT 5854 / LMG 22089 / FP35</strain>
    </source>
</reference>
<protein>
    <submittedName>
        <fullName evidence="5">Uncharacterized protein</fullName>
    </submittedName>
</protein>
<dbReference type="InterPro" id="IPR050810">
    <property type="entry name" value="Bact_Secretion_Sys_Channel"/>
</dbReference>
<proteinExistence type="inferred from homology"/>
<sequence length="525" mass="56193">MNRQRVVDKWLAVALASLLAWGLAALGGGAALAQERRVAMPYEGRTVSVDVPINKSQVLEFPRSVKILSVGNPEIADIVVVRSRQIYILGKSLGTTNVVLWDESERVQGMLNVSVTHDLESLKGHLHTMLPGENIQVRSAQDSIVLSGEVSSAERMDTALRLANRFAVASEEGGETVLNLMQVGGAQQVMLDVKVAEVSRSLVKRLEANFNVFNVGSSALRLGGVTGGATFPDAEFDTGAGGTARVPTFGGNTPIGPVIDEFAPNLASIEDTGIFASYQRGDYLLNLVLDAANREGVAKILAEPNLTTLTGQEAQFLAGGEFPTPVPQGDGTITIEYKEFGVGLRFVPVVLDSGTINLQVDVSVSDLVAANSLRLGVGDETTSQFFVPALVKRSASSTVELNTGQTIAIAGMLNESLRENVSKFPGLGDLPVLGVLFRSQEFIKEQTELVIFVTPRLARSFDTAQVRLPTGSFVPPSDLEFYLLGNFHARGPDDQPPPRRTSSLDMELMSSRDDGGTEGRFGHDL</sequence>
<dbReference type="PATRIC" id="fig|1121939.11.peg.1866"/>
<dbReference type="InterPro" id="IPR032789">
    <property type="entry name" value="T2SS-T3SS_pil_N"/>
</dbReference>
<dbReference type="PANTHER" id="PTHR30332">
    <property type="entry name" value="PROBABLE GENERAL SECRETION PATHWAY PROTEIN D"/>
    <property type="match status" value="1"/>
</dbReference>
<dbReference type="AlphaFoldDB" id="S2L420"/>
<organism evidence="5 6">
    <name type="scientific">Litchfieldella anticariensis (strain DSM 16096 / CECT 5854 / CIP 108499 / LMG 22089 / FP35)</name>
    <name type="common">Halomonas anticariensis</name>
    <dbReference type="NCBI Taxonomy" id="1121939"/>
    <lineage>
        <taxon>Bacteria</taxon>
        <taxon>Pseudomonadati</taxon>
        <taxon>Pseudomonadota</taxon>
        <taxon>Gammaproteobacteria</taxon>
        <taxon>Oceanospirillales</taxon>
        <taxon>Halomonadaceae</taxon>
        <taxon>Litchfieldella</taxon>
    </lineage>
</organism>
<dbReference type="InterPro" id="IPR004846">
    <property type="entry name" value="T2SS/T3SS_dom"/>
</dbReference>
<dbReference type="OrthoDB" id="9775455at2"/>
<evidence type="ECO:0000256" key="2">
    <source>
        <dbReference type="SAM" id="MobiDB-lite"/>
    </source>
</evidence>
<accession>S2L420</accession>
<dbReference type="PANTHER" id="PTHR30332:SF17">
    <property type="entry name" value="TYPE IV PILIATION SYSTEM PROTEIN DR_0774-RELATED"/>
    <property type="match status" value="1"/>
</dbReference>
<feature type="compositionally biased region" description="Basic and acidic residues" evidence="2">
    <location>
        <begin position="510"/>
        <end position="525"/>
    </location>
</feature>
<evidence type="ECO:0000313" key="6">
    <source>
        <dbReference type="Proteomes" id="UP000014463"/>
    </source>
</evidence>
<evidence type="ECO:0000259" key="4">
    <source>
        <dbReference type="Pfam" id="PF13629"/>
    </source>
</evidence>
<gene>
    <name evidence="5" type="ORF">L861_08785</name>
</gene>
<evidence type="ECO:0000256" key="1">
    <source>
        <dbReference type="RuleBase" id="RU004003"/>
    </source>
</evidence>
<dbReference type="GO" id="GO:0015627">
    <property type="term" value="C:type II protein secretion system complex"/>
    <property type="evidence" value="ECO:0007669"/>
    <property type="project" value="TreeGrafter"/>
</dbReference>
<dbReference type="GO" id="GO:0009306">
    <property type="term" value="P:protein secretion"/>
    <property type="evidence" value="ECO:0007669"/>
    <property type="project" value="InterPro"/>
</dbReference>
<dbReference type="InterPro" id="IPR001775">
    <property type="entry name" value="GspD/PilQ"/>
</dbReference>
<feature type="domain" description="Type II/III secretion system secretin-like" evidence="3">
    <location>
        <begin position="292"/>
        <end position="458"/>
    </location>
</feature>
<dbReference type="PRINTS" id="PR00811">
    <property type="entry name" value="BCTERIALGSPD"/>
</dbReference>
<dbReference type="Pfam" id="PF13629">
    <property type="entry name" value="T2SS-T3SS_pil_N"/>
    <property type="match status" value="1"/>
</dbReference>
<dbReference type="RefSeq" id="WP_016416369.1">
    <property type="nucleotide sequence ID" value="NZ_AUAB01000002.1"/>
</dbReference>
<dbReference type="Pfam" id="PF00263">
    <property type="entry name" value="Secretin"/>
    <property type="match status" value="1"/>
</dbReference>
<comment type="similarity">
    <text evidence="1">Belongs to the bacterial secretin family.</text>
</comment>
<dbReference type="Proteomes" id="UP000014463">
    <property type="component" value="Unassembled WGS sequence"/>
</dbReference>
<keyword evidence="6" id="KW-1185">Reference proteome</keyword>
<dbReference type="STRING" id="1121939.L861_08785"/>
<evidence type="ECO:0000259" key="3">
    <source>
        <dbReference type="Pfam" id="PF00263"/>
    </source>
</evidence>
<dbReference type="EMBL" id="ASTJ01000024">
    <property type="protein sequence ID" value="EPC02459.1"/>
    <property type="molecule type" value="Genomic_DNA"/>
</dbReference>
<dbReference type="eggNOG" id="COG4964">
    <property type="taxonomic scope" value="Bacteria"/>
</dbReference>
<name>S2L420_LITA3</name>
<comment type="caution">
    <text evidence="5">The sequence shown here is derived from an EMBL/GenBank/DDBJ whole genome shotgun (WGS) entry which is preliminary data.</text>
</comment>
<feature type="region of interest" description="Disordered" evidence="2">
    <location>
        <begin position="488"/>
        <end position="525"/>
    </location>
</feature>